<dbReference type="RefSeq" id="WP_054757894.1">
    <property type="nucleotide sequence ID" value="NZ_AZFQ01000034.1"/>
</dbReference>
<evidence type="ECO:0000313" key="2">
    <source>
        <dbReference type="EMBL" id="KRL98984.1"/>
    </source>
</evidence>
<dbReference type="GO" id="GO:0003824">
    <property type="term" value="F:catalytic activity"/>
    <property type="evidence" value="ECO:0007669"/>
    <property type="project" value="TreeGrafter"/>
</dbReference>
<dbReference type="Pfam" id="PF03992">
    <property type="entry name" value="ABM"/>
    <property type="match status" value="1"/>
</dbReference>
<accession>A0A0R1V6H5</accession>
<dbReference type="Proteomes" id="UP000051166">
    <property type="component" value="Unassembled WGS sequence"/>
</dbReference>
<organism evidence="2 3">
    <name type="scientific">Liquorilactobacillus satsumensis DSM 16230 = JCM 12392</name>
    <dbReference type="NCBI Taxonomy" id="1423801"/>
    <lineage>
        <taxon>Bacteria</taxon>
        <taxon>Bacillati</taxon>
        <taxon>Bacillota</taxon>
        <taxon>Bacilli</taxon>
        <taxon>Lactobacillales</taxon>
        <taxon>Lactobacillaceae</taxon>
        <taxon>Liquorilactobacillus</taxon>
    </lineage>
</organism>
<dbReference type="InterPro" id="IPR011008">
    <property type="entry name" value="Dimeric_a/b-barrel"/>
</dbReference>
<proteinExistence type="predicted"/>
<dbReference type="InterPro" id="IPR050744">
    <property type="entry name" value="AI-2_Isomerase_LsrG"/>
</dbReference>
<dbReference type="EMBL" id="AZFQ01000034">
    <property type="protein sequence ID" value="KRL98984.1"/>
    <property type="molecule type" value="Genomic_DNA"/>
</dbReference>
<feature type="domain" description="ABM" evidence="1">
    <location>
        <begin position="2"/>
        <end position="91"/>
    </location>
</feature>
<dbReference type="InterPro" id="IPR007138">
    <property type="entry name" value="ABM_dom"/>
</dbReference>
<dbReference type="PROSITE" id="PS51725">
    <property type="entry name" value="ABM"/>
    <property type="match status" value="1"/>
</dbReference>
<dbReference type="SUPFAM" id="SSF54909">
    <property type="entry name" value="Dimeric alpha+beta barrel"/>
    <property type="match status" value="1"/>
</dbReference>
<reference evidence="2 3" key="1">
    <citation type="journal article" date="2015" name="Genome Announc.">
        <title>Expanding the biotechnology potential of lactobacilli through comparative genomics of 213 strains and associated genera.</title>
        <authorList>
            <person name="Sun Z."/>
            <person name="Harris H.M."/>
            <person name="McCann A."/>
            <person name="Guo C."/>
            <person name="Argimon S."/>
            <person name="Zhang W."/>
            <person name="Yang X."/>
            <person name="Jeffery I.B."/>
            <person name="Cooney J.C."/>
            <person name="Kagawa T.F."/>
            <person name="Liu W."/>
            <person name="Song Y."/>
            <person name="Salvetti E."/>
            <person name="Wrobel A."/>
            <person name="Rasinkangas P."/>
            <person name="Parkhill J."/>
            <person name="Rea M.C."/>
            <person name="O'Sullivan O."/>
            <person name="Ritari J."/>
            <person name="Douillard F.P."/>
            <person name="Paul Ross R."/>
            <person name="Yang R."/>
            <person name="Briner A.E."/>
            <person name="Felis G.E."/>
            <person name="de Vos W.M."/>
            <person name="Barrangou R."/>
            <person name="Klaenhammer T.R."/>
            <person name="Caufield P.W."/>
            <person name="Cui Y."/>
            <person name="Zhang H."/>
            <person name="O'Toole P.W."/>
        </authorList>
    </citation>
    <scope>NUCLEOTIDE SEQUENCE [LARGE SCALE GENOMIC DNA]</scope>
    <source>
        <strain evidence="2 3">DSM 16230</strain>
    </source>
</reference>
<evidence type="ECO:0000313" key="3">
    <source>
        <dbReference type="Proteomes" id="UP000051166"/>
    </source>
</evidence>
<dbReference type="AlphaFoldDB" id="A0A0R1V6H5"/>
<dbReference type="OrthoDB" id="287932at2"/>
<dbReference type="STRING" id="1423801.FD50_GL000250"/>
<dbReference type="PATRIC" id="fig|1423801.4.peg.257"/>
<evidence type="ECO:0000259" key="1">
    <source>
        <dbReference type="PROSITE" id="PS51725"/>
    </source>
</evidence>
<name>A0A0R1V6H5_9LACO</name>
<sequence>MKIINVALQVDPAKQADYEAFINELVVNSAKEPGNLSYGHFKKLNCTAEYEIIEHWKDAAAVEEHNATPHFQKFLAHVNDYLIHEPEIIRMTV</sequence>
<dbReference type="PANTHER" id="PTHR33336">
    <property type="entry name" value="QUINOL MONOOXYGENASE YGIN-RELATED"/>
    <property type="match status" value="1"/>
</dbReference>
<dbReference type="Gene3D" id="3.30.70.100">
    <property type="match status" value="1"/>
</dbReference>
<dbReference type="PANTHER" id="PTHR33336:SF15">
    <property type="entry name" value="ABM DOMAIN-CONTAINING PROTEIN"/>
    <property type="match status" value="1"/>
</dbReference>
<keyword evidence="3" id="KW-1185">Reference proteome</keyword>
<comment type="caution">
    <text evidence="2">The sequence shown here is derived from an EMBL/GenBank/DDBJ whole genome shotgun (WGS) entry which is preliminary data.</text>
</comment>
<gene>
    <name evidence="2" type="ORF">FD50_GL000250</name>
</gene>
<dbReference type="GeneID" id="98307707"/>
<protein>
    <recommendedName>
        <fullName evidence="1">ABM domain-containing protein</fullName>
    </recommendedName>
</protein>